<name>A0A3S5BKS6_9PLAT</name>
<dbReference type="Proteomes" id="UP000784294">
    <property type="component" value="Unassembled WGS sequence"/>
</dbReference>
<comment type="caution">
    <text evidence="1">The sequence shown here is derived from an EMBL/GenBank/DDBJ whole genome shotgun (WGS) entry which is preliminary data.</text>
</comment>
<dbReference type="EMBL" id="CAAALY010001136">
    <property type="protein sequence ID" value="VEL07155.1"/>
    <property type="molecule type" value="Genomic_DNA"/>
</dbReference>
<protein>
    <submittedName>
        <fullName evidence="1">Uncharacterized protein</fullName>
    </submittedName>
</protein>
<keyword evidence="2" id="KW-1185">Reference proteome</keyword>
<evidence type="ECO:0000313" key="1">
    <source>
        <dbReference type="EMBL" id="VEL07155.1"/>
    </source>
</evidence>
<reference evidence="1" key="1">
    <citation type="submission" date="2018-11" db="EMBL/GenBank/DDBJ databases">
        <authorList>
            <consortium name="Pathogen Informatics"/>
        </authorList>
    </citation>
    <scope>NUCLEOTIDE SEQUENCE</scope>
</reference>
<dbReference type="AlphaFoldDB" id="A0A3S5BKS6"/>
<gene>
    <name evidence="1" type="ORF">PXEA_LOCUS595</name>
</gene>
<evidence type="ECO:0000313" key="2">
    <source>
        <dbReference type="Proteomes" id="UP000784294"/>
    </source>
</evidence>
<proteinExistence type="predicted"/>
<organism evidence="1 2">
    <name type="scientific">Protopolystoma xenopodis</name>
    <dbReference type="NCBI Taxonomy" id="117903"/>
    <lineage>
        <taxon>Eukaryota</taxon>
        <taxon>Metazoa</taxon>
        <taxon>Spiralia</taxon>
        <taxon>Lophotrochozoa</taxon>
        <taxon>Platyhelminthes</taxon>
        <taxon>Monogenea</taxon>
        <taxon>Polyopisthocotylea</taxon>
        <taxon>Polystomatidea</taxon>
        <taxon>Polystomatidae</taxon>
        <taxon>Protopolystoma</taxon>
    </lineage>
</organism>
<sequence length="172" mass="19102">MSPAAKTTNIDLQSNHHLDYSETILILKHALQPVAKEASLFDAITAKISVIHRPSSERGGSDTRKHIFRSVCVDALICGRSFLLLHVVTDAQTYRNRHKHTIVQIDIHSRPASPSSSHWSIVSGGEQALRPASQTGRAEDGQFWKRILASIRRLCLAGRGEITSFQTSTFTY</sequence>
<accession>A0A3S5BKS6</accession>